<protein>
    <submittedName>
        <fullName evidence="1">Uncharacterized protein</fullName>
    </submittedName>
</protein>
<evidence type="ECO:0000313" key="1">
    <source>
        <dbReference type="EMBL" id="VVB06506.1"/>
    </source>
</evidence>
<sequence length="149" mass="16652">MQPSSLKAIALRSFFLTDVVSYISWTKPPKRRPWGFPFPGKKIGGWDVFVKAVPKLSCKFSPELLAASHRLTTTPLYATQSSKKVGLKKAVGLDGSDMGGWNVTVVTEPKPNQDIDPAYDYPIGWEGPPGYRWADYTDEQRSRMLFVSP</sequence>
<dbReference type="EMBL" id="CABITT030000005">
    <property type="protein sequence ID" value="VVB06506.1"/>
    <property type="molecule type" value="Genomic_DNA"/>
</dbReference>
<evidence type="ECO:0000313" key="2">
    <source>
        <dbReference type="Proteomes" id="UP000489600"/>
    </source>
</evidence>
<comment type="caution">
    <text evidence="1">The sequence shown here is derived from an EMBL/GenBank/DDBJ whole genome shotgun (WGS) entry which is preliminary data.</text>
</comment>
<organism evidence="1 2">
    <name type="scientific">Arabis nemorensis</name>
    <dbReference type="NCBI Taxonomy" id="586526"/>
    <lineage>
        <taxon>Eukaryota</taxon>
        <taxon>Viridiplantae</taxon>
        <taxon>Streptophyta</taxon>
        <taxon>Embryophyta</taxon>
        <taxon>Tracheophyta</taxon>
        <taxon>Spermatophyta</taxon>
        <taxon>Magnoliopsida</taxon>
        <taxon>eudicotyledons</taxon>
        <taxon>Gunneridae</taxon>
        <taxon>Pentapetalae</taxon>
        <taxon>rosids</taxon>
        <taxon>malvids</taxon>
        <taxon>Brassicales</taxon>
        <taxon>Brassicaceae</taxon>
        <taxon>Arabideae</taxon>
        <taxon>Arabis</taxon>
    </lineage>
</organism>
<keyword evidence="2" id="KW-1185">Reference proteome</keyword>
<name>A0A565BYR4_9BRAS</name>
<accession>A0A565BYR4</accession>
<proteinExistence type="predicted"/>
<gene>
    <name evidence="1" type="ORF">ANE_LOCUS16950</name>
</gene>
<dbReference type="AlphaFoldDB" id="A0A565BYR4"/>
<dbReference type="OrthoDB" id="1085421at2759"/>
<dbReference type="Proteomes" id="UP000489600">
    <property type="component" value="Unassembled WGS sequence"/>
</dbReference>
<reference evidence="1" key="1">
    <citation type="submission" date="2019-07" db="EMBL/GenBank/DDBJ databases">
        <authorList>
            <person name="Dittberner H."/>
        </authorList>
    </citation>
    <scope>NUCLEOTIDE SEQUENCE [LARGE SCALE GENOMIC DNA]</scope>
</reference>